<evidence type="ECO:0000313" key="1">
    <source>
        <dbReference type="EMBL" id="KAI3825639.1"/>
    </source>
</evidence>
<name>A0ACB9K068_9ASTR</name>
<keyword evidence="2" id="KW-1185">Reference proteome</keyword>
<dbReference type="EMBL" id="CM042019">
    <property type="protein sequence ID" value="KAI3825639.1"/>
    <property type="molecule type" value="Genomic_DNA"/>
</dbReference>
<proteinExistence type="predicted"/>
<organism evidence="1 2">
    <name type="scientific">Smallanthus sonchifolius</name>
    <dbReference type="NCBI Taxonomy" id="185202"/>
    <lineage>
        <taxon>Eukaryota</taxon>
        <taxon>Viridiplantae</taxon>
        <taxon>Streptophyta</taxon>
        <taxon>Embryophyta</taxon>
        <taxon>Tracheophyta</taxon>
        <taxon>Spermatophyta</taxon>
        <taxon>Magnoliopsida</taxon>
        <taxon>eudicotyledons</taxon>
        <taxon>Gunneridae</taxon>
        <taxon>Pentapetalae</taxon>
        <taxon>asterids</taxon>
        <taxon>campanulids</taxon>
        <taxon>Asterales</taxon>
        <taxon>Asteraceae</taxon>
        <taxon>Asteroideae</taxon>
        <taxon>Heliantheae alliance</taxon>
        <taxon>Millerieae</taxon>
        <taxon>Smallanthus</taxon>
    </lineage>
</organism>
<dbReference type="Proteomes" id="UP001056120">
    <property type="component" value="Linkage Group LG02"/>
</dbReference>
<accession>A0ACB9K068</accession>
<reference evidence="2" key="1">
    <citation type="journal article" date="2022" name="Mol. Ecol. Resour.">
        <title>The genomes of chicory, endive, great burdock and yacon provide insights into Asteraceae palaeo-polyploidization history and plant inulin production.</title>
        <authorList>
            <person name="Fan W."/>
            <person name="Wang S."/>
            <person name="Wang H."/>
            <person name="Wang A."/>
            <person name="Jiang F."/>
            <person name="Liu H."/>
            <person name="Zhao H."/>
            <person name="Xu D."/>
            <person name="Zhang Y."/>
        </authorList>
    </citation>
    <scope>NUCLEOTIDE SEQUENCE [LARGE SCALE GENOMIC DNA]</scope>
    <source>
        <strain evidence="2">cv. Yunnan</strain>
    </source>
</reference>
<sequence length="465" mass="51909">MHGAPRPPPPPGGAPPPPPPPPGGAPGPPPPPGAPGPPGSQGYARKLVGGTAKTRVTIILLCPPEFDVSELETLFSNIAPKKAAPKEADKKKASSSKPEKVQLIDPRRANNTEIMLTKVKMPLPDLLDAVLAMDDTLLDVDQVENILKFCPTKEEMDQPKNYTGDIDKLGKCEHFFLELMKVPRMEIKLNAFLFKIQFNTQLADFKKSLNTVNSACDEVRRSVKFKEIIKRILYLGNTLNQGTAKGAAVGFKLDSLLKLTDTCASNSRMTLMHYLCKAELERKKAEKEAEMAKADKRETNCRVNEEFASLLPTRPETEKSQTVWSVKILRVLHNRLAKILQTAVLYRALCRRRCSIIEDYLTDQKYNLHETIVVCVVGIIRTPSDHKSWFRLAARGVQIAIGAMTVYSITMYRFLTLTNLAVFVYSPLYHATIWLLIENEGFVSSPLSNIGSEILVENYDYLMFL</sequence>
<comment type="caution">
    <text evidence="1">The sequence shown here is derived from an EMBL/GenBank/DDBJ whole genome shotgun (WGS) entry which is preliminary data.</text>
</comment>
<evidence type="ECO:0000313" key="2">
    <source>
        <dbReference type="Proteomes" id="UP001056120"/>
    </source>
</evidence>
<gene>
    <name evidence="1" type="ORF">L1987_07163</name>
</gene>
<reference evidence="1 2" key="2">
    <citation type="journal article" date="2022" name="Mol. Ecol. Resour.">
        <title>The genomes of chicory, endive, great burdock and yacon provide insights into Asteraceae paleo-polyploidization history and plant inulin production.</title>
        <authorList>
            <person name="Fan W."/>
            <person name="Wang S."/>
            <person name="Wang H."/>
            <person name="Wang A."/>
            <person name="Jiang F."/>
            <person name="Liu H."/>
            <person name="Zhao H."/>
            <person name="Xu D."/>
            <person name="Zhang Y."/>
        </authorList>
    </citation>
    <scope>NUCLEOTIDE SEQUENCE [LARGE SCALE GENOMIC DNA]</scope>
    <source>
        <strain evidence="2">cv. Yunnan</strain>
        <tissue evidence="1">Leaves</tissue>
    </source>
</reference>
<protein>
    <submittedName>
        <fullName evidence="1">Uncharacterized protein</fullName>
    </submittedName>
</protein>